<feature type="domain" description="YrdC-like" evidence="1">
    <location>
        <begin position="14"/>
        <end position="198"/>
    </location>
</feature>
<dbReference type="NCBIfam" id="TIGR00057">
    <property type="entry name" value="L-threonylcarbamoyladenylate synthase"/>
    <property type="match status" value="1"/>
</dbReference>
<dbReference type="KEGG" id="dno:DNO_0237"/>
<dbReference type="PANTHER" id="PTHR42828:SF3">
    <property type="entry name" value="THREONYLCARBAMOYL-AMP SYNTHASE"/>
    <property type="match status" value="1"/>
</dbReference>
<evidence type="ECO:0000313" key="3">
    <source>
        <dbReference type="Proteomes" id="UP000000248"/>
    </source>
</evidence>
<dbReference type="RefSeq" id="WP_012030585.1">
    <property type="nucleotide sequence ID" value="NC_009446.1"/>
</dbReference>
<dbReference type="STRING" id="246195.DNO_0237"/>
<dbReference type="Gene3D" id="3.90.870.10">
    <property type="entry name" value="DHBP synthase"/>
    <property type="match status" value="1"/>
</dbReference>
<protein>
    <submittedName>
        <fullName evidence="2">Sua5-YciO-YrdC-YwlC domain protein</fullName>
    </submittedName>
</protein>
<dbReference type="InterPro" id="IPR017945">
    <property type="entry name" value="DHBP_synth_RibB-like_a/b_dom"/>
</dbReference>
<organism evidence="2 3">
    <name type="scientific">Dichelobacter nodosus (strain VCS1703A)</name>
    <dbReference type="NCBI Taxonomy" id="246195"/>
    <lineage>
        <taxon>Bacteria</taxon>
        <taxon>Pseudomonadati</taxon>
        <taxon>Pseudomonadota</taxon>
        <taxon>Gammaproteobacteria</taxon>
        <taxon>Cardiobacteriales</taxon>
        <taxon>Cardiobacteriaceae</taxon>
        <taxon>Dichelobacter</taxon>
    </lineage>
</organism>
<keyword evidence="3" id="KW-1185">Reference proteome</keyword>
<dbReference type="EMBL" id="CP000513">
    <property type="protein sequence ID" value="ABQ14026.1"/>
    <property type="molecule type" value="Genomic_DNA"/>
</dbReference>
<name>A5EWE2_DICNV</name>
<evidence type="ECO:0000313" key="2">
    <source>
        <dbReference type="EMBL" id="ABQ14026.1"/>
    </source>
</evidence>
<dbReference type="PROSITE" id="PS51163">
    <property type="entry name" value="YRDC"/>
    <property type="match status" value="1"/>
</dbReference>
<dbReference type="Proteomes" id="UP000000248">
    <property type="component" value="Chromosome"/>
</dbReference>
<dbReference type="eggNOG" id="COG0009">
    <property type="taxonomic scope" value="Bacteria"/>
</dbReference>
<proteinExistence type="predicted"/>
<dbReference type="HOGENOM" id="CLU_031397_3_0_6"/>
<dbReference type="InterPro" id="IPR006070">
    <property type="entry name" value="Sua5-like_dom"/>
</dbReference>
<dbReference type="SUPFAM" id="SSF55821">
    <property type="entry name" value="YrdC/RibB"/>
    <property type="match status" value="1"/>
</dbReference>
<reference evidence="2 3" key="1">
    <citation type="journal article" date="2007" name="Nat. Biotechnol.">
        <title>Genome sequence and identification of candidate vaccine antigens from the animal pathogen Dichelobacter nodosus.</title>
        <authorList>
            <person name="Myers G.S."/>
            <person name="Parker D."/>
            <person name="Al-Hasani K."/>
            <person name="Kennan R.M."/>
            <person name="Seemann T."/>
            <person name="Ren Q."/>
            <person name="Badger J.H."/>
            <person name="Selengut J.D."/>
            <person name="Deboy R.T."/>
            <person name="Tettelin H."/>
            <person name="Boyce J.D."/>
            <person name="McCarl V.P."/>
            <person name="Han X."/>
            <person name="Nelson W.C."/>
            <person name="Madupu R."/>
            <person name="Mohamoud Y."/>
            <person name="Holley T."/>
            <person name="Fedorova N."/>
            <person name="Khouri H."/>
            <person name="Bottomley S.P."/>
            <person name="Whittington R.J."/>
            <person name="Adler B."/>
            <person name="Songer J.G."/>
            <person name="Rood J.I."/>
            <person name="Paulsen I.T."/>
        </authorList>
    </citation>
    <scope>NUCLEOTIDE SEQUENCE [LARGE SCALE GENOMIC DNA]</scope>
    <source>
        <strain evidence="2 3">VCS1703A</strain>
    </source>
</reference>
<dbReference type="Pfam" id="PF01300">
    <property type="entry name" value="Sua5_yciO_yrdC"/>
    <property type="match status" value="1"/>
</dbReference>
<dbReference type="AlphaFoldDB" id="A5EWE2"/>
<evidence type="ECO:0000259" key="1">
    <source>
        <dbReference type="PROSITE" id="PS51163"/>
    </source>
</evidence>
<dbReference type="PANTHER" id="PTHR42828">
    <property type="entry name" value="DHBP SYNTHASE RIBB-LIKE ALPHA/BETA DOMAIN-CONTAINING PROTEIN"/>
    <property type="match status" value="1"/>
</dbReference>
<dbReference type="InterPro" id="IPR052532">
    <property type="entry name" value="SUA5_domain"/>
</dbReference>
<sequence length="208" mass="23139">MTTIIDARLGFIKPKEQNEILNILDKGGVIVAPSDTGYALLCRLDAKNASVRIRRLRQLDDDHFFTLLCSDLTHLSHYARVDNVQFRLLKTLFPGAFTCILPASREVPRLVQHEKRKTIGIRLPNHPILQPLITAHGAALMGVSLFDDSERNPDVYQLDKAQLNSLDLIIDVGELAVTPSTVLDLTVMPPTIIRHGAGDASFIERNTL</sequence>
<dbReference type="GO" id="GO:0003725">
    <property type="term" value="F:double-stranded RNA binding"/>
    <property type="evidence" value="ECO:0007669"/>
    <property type="project" value="InterPro"/>
</dbReference>
<gene>
    <name evidence="2" type="ordered locus">DNO_0237</name>
</gene>
<accession>A5EWE2</accession>
<dbReference type="OrthoDB" id="9781656at2"/>